<evidence type="ECO:0000313" key="8">
    <source>
        <dbReference type="EMBL" id="MBA8065451.1"/>
    </source>
</evidence>
<keyword evidence="3" id="KW-0235">DNA replication</keyword>
<evidence type="ECO:0000256" key="6">
    <source>
        <dbReference type="ARBA" id="ARBA00022801"/>
    </source>
</evidence>
<evidence type="ECO:0000256" key="4">
    <source>
        <dbReference type="ARBA" id="ARBA00022722"/>
    </source>
</evidence>
<dbReference type="EMBL" id="JABXRI010000001">
    <property type="protein sequence ID" value="MBA8065451.1"/>
    <property type="molecule type" value="Genomic_DNA"/>
</dbReference>
<dbReference type="Proteomes" id="UP000591803">
    <property type="component" value="Unassembled WGS sequence"/>
</dbReference>
<evidence type="ECO:0000313" key="9">
    <source>
        <dbReference type="Proteomes" id="UP000591803"/>
    </source>
</evidence>
<evidence type="ECO:0000256" key="3">
    <source>
        <dbReference type="ARBA" id="ARBA00022705"/>
    </source>
</evidence>
<protein>
    <submittedName>
        <fullName evidence="8">Replication endonuclease</fullName>
    </submittedName>
</protein>
<gene>
    <name evidence="8" type="ORF">HV077_24415</name>
</gene>
<evidence type="ECO:0000256" key="1">
    <source>
        <dbReference type="ARBA" id="ARBA00003293"/>
    </source>
</evidence>
<keyword evidence="6" id="KW-0378">Hydrolase</keyword>
<organism evidence="8 9">
    <name type="scientific">Citrobacter freundii</name>
    <dbReference type="NCBI Taxonomy" id="546"/>
    <lineage>
        <taxon>Bacteria</taxon>
        <taxon>Pseudomonadati</taxon>
        <taxon>Pseudomonadota</taxon>
        <taxon>Gammaproteobacteria</taxon>
        <taxon>Enterobacterales</taxon>
        <taxon>Enterobacteriaceae</taxon>
        <taxon>Citrobacter</taxon>
        <taxon>Citrobacter freundii complex</taxon>
    </lineage>
</organism>
<comment type="function">
    <text evidence="1">Possible endonuclease which induces a single-strand cut and initiates DNA replication.</text>
</comment>
<dbReference type="InterPro" id="IPR008766">
    <property type="entry name" value="Replication_gene_A-like"/>
</dbReference>
<dbReference type="AlphaFoldDB" id="A0A7W3HB93"/>
<evidence type="ECO:0000259" key="7">
    <source>
        <dbReference type="Pfam" id="PF05840"/>
    </source>
</evidence>
<evidence type="ECO:0000256" key="2">
    <source>
        <dbReference type="ARBA" id="ARBA00009260"/>
    </source>
</evidence>
<proteinExistence type="inferred from homology"/>
<keyword evidence="5 8" id="KW-0255">Endonuclease</keyword>
<accession>A0A7W3HB93</accession>
<dbReference type="Pfam" id="PF05840">
    <property type="entry name" value="Phage_GPA"/>
    <property type="match status" value="1"/>
</dbReference>
<reference evidence="8 9" key="1">
    <citation type="submission" date="2020-06" db="EMBL/GenBank/DDBJ databases">
        <title>REHAB project genomes.</title>
        <authorList>
            <person name="Shaw L.P."/>
        </authorList>
    </citation>
    <scope>NUCLEOTIDE SEQUENCE [LARGE SCALE GENOMIC DNA]</scope>
    <source>
        <strain evidence="8 9">RHBSTW-00116</strain>
    </source>
</reference>
<dbReference type="GO" id="GO:0006260">
    <property type="term" value="P:DNA replication"/>
    <property type="evidence" value="ECO:0007669"/>
    <property type="project" value="UniProtKB-KW"/>
</dbReference>
<keyword evidence="4" id="KW-0540">Nuclease</keyword>
<feature type="domain" description="Replication gene A protein-like" evidence="7">
    <location>
        <begin position="194"/>
        <end position="515"/>
    </location>
</feature>
<sequence length="804" mass="92174">MAVSKFTLHNAPTTGGSNEAAVAFSWSNPKKAVNPYLDPAEVAPESALSNLIALYAADNEQEQLRREALSDEVWERYFFNESRDPVQREMEQDQLISRAKMAREQQRFNPDLVILADVNAMPSHISKPLLERIKYFHSLGRAKAYSRYLRETIRPCLERLEHVRDSQVSASFRFMASQDGMEGLLVLPEMNQEQVKRLSTLVAAHMSMCLDAACGDLFVSDDVKPEEIRQAWERVAAEAMRLEVIPPAFEQLRRKKRRRKPVPYELIPPSLARMLCADWWYRKLWQMRCEWREEQLRAVCLVNKKASPYVSYEAVIHKREQRRKSLEFFRSHELVNEDGDTLDMEDVVNASNSNPAHRRNEMMACVKGLELIAEMRGDCAVFYTITCPSRFHATLNNGRPNPKWTSATVRQSSDYLVDTFAAFRKAMHKAGLRWYGVRVAEPHHDGTVHWHLLCFMRKKDRRSITALLRKFAIREDREELGTNTGPRFKSELINPRKGTPTSYIAKYISKNIDGRGLAKEISKETGRSLRDSAEHVSAWASLHRVQQFRFFGIPGRQAYRELRLLAGQAARVQGERKAGAPVLDNPRLDAVLAAADAGCFATYIMKQGGVLVPRKHHLVRTAYELNDEPSTYGDHGIRIYGIWSPIVEGKICTHAVKWKKVRKAVDVQEAAADQGACAPWTRTRGNNCPPVENINKSGGDLPDIKTMDEKELQEYLHNMGQKERRELTARLRLVKPKRKKAYKQTISDQQRLQLEAELSSRGFDGSESEIDLLLRGGSIPSGGGLRIFYRNHRLQEDDKWRQWY</sequence>
<evidence type="ECO:0000256" key="5">
    <source>
        <dbReference type="ARBA" id="ARBA00022759"/>
    </source>
</evidence>
<dbReference type="GO" id="GO:0016787">
    <property type="term" value="F:hydrolase activity"/>
    <property type="evidence" value="ECO:0007669"/>
    <property type="project" value="UniProtKB-KW"/>
</dbReference>
<comment type="similarity">
    <text evidence="2">Belongs to the phage GPA family.</text>
</comment>
<dbReference type="GO" id="GO:0004519">
    <property type="term" value="F:endonuclease activity"/>
    <property type="evidence" value="ECO:0007669"/>
    <property type="project" value="UniProtKB-KW"/>
</dbReference>
<comment type="caution">
    <text evidence="8">The sequence shown here is derived from an EMBL/GenBank/DDBJ whole genome shotgun (WGS) entry which is preliminary data.</text>
</comment>
<name>A0A7W3HB93_CITFR</name>